<proteinExistence type="predicted"/>
<dbReference type="PROSITE" id="PS51379">
    <property type="entry name" value="4FE4S_FER_2"/>
    <property type="match status" value="2"/>
</dbReference>
<keyword evidence="6" id="KW-1185">Reference proteome</keyword>
<dbReference type="eggNOG" id="COG1143">
    <property type="taxonomic scope" value="Bacteria"/>
</dbReference>
<comment type="caution">
    <text evidence="5">The sequence shown here is derived from an EMBL/GenBank/DDBJ whole genome shotgun (WGS) entry which is preliminary data.</text>
</comment>
<evidence type="ECO:0000313" key="5">
    <source>
        <dbReference type="EMBL" id="CDR33414.1"/>
    </source>
</evidence>
<dbReference type="SUPFAM" id="SSF54862">
    <property type="entry name" value="4Fe-4S ferredoxins"/>
    <property type="match status" value="1"/>
</dbReference>
<dbReference type="Gene3D" id="3.30.70.20">
    <property type="match status" value="1"/>
</dbReference>
<dbReference type="RefSeq" id="WP_041016907.1">
    <property type="nucleotide sequence ID" value="NZ_CCEJ010000003.1"/>
</dbReference>
<evidence type="ECO:0000313" key="6">
    <source>
        <dbReference type="Proteomes" id="UP000031552"/>
    </source>
</evidence>
<dbReference type="PROSITE" id="PS00198">
    <property type="entry name" value="4FE4S_FER_1"/>
    <property type="match status" value="1"/>
</dbReference>
<dbReference type="Pfam" id="PF12838">
    <property type="entry name" value="Fer4_7"/>
    <property type="match status" value="1"/>
</dbReference>
<dbReference type="GO" id="GO:0051536">
    <property type="term" value="F:iron-sulfur cluster binding"/>
    <property type="evidence" value="ECO:0007669"/>
    <property type="project" value="UniProtKB-KW"/>
</dbReference>
<evidence type="ECO:0000256" key="1">
    <source>
        <dbReference type="ARBA" id="ARBA00022723"/>
    </source>
</evidence>
<name>A0A090DX56_9BACT</name>
<keyword evidence="1" id="KW-0479">Metal-binding</keyword>
<sequence>MDRKTFLSTLFEEGKKQLSKSFTAPILEAIERMETLFPAEEEKVKERPPGSVIEESKFKELCTGCDACMIACPVNVIMIDDLEKRTPLIYPEIAPCISCEGFPCIAACPTGALSFENELIPKKL</sequence>
<reference evidence="5" key="2">
    <citation type="submission" date="2014-09" db="EMBL/GenBank/DDBJ databases">
        <title>Criblamydia sequanensis harbors a mega-plasmid encoding arsenite resistance.</title>
        <authorList>
            <person name="Bertelli C."/>
            <person name="Goesmann A."/>
            <person name="Greub G."/>
        </authorList>
    </citation>
    <scope>NUCLEOTIDE SEQUENCE [LARGE SCALE GENOMIC DNA]</scope>
    <source>
        <strain evidence="5">CRIB-18</strain>
    </source>
</reference>
<keyword evidence="2" id="KW-0408">Iron</keyword>
<reference evidence="5" key="1">
    <citation type="submission" date="2013-12" db="EMBL/GenBank/DDBJ databases">
        <authorList>
            <person name="Linke B."/>
        </authorList>
    </citation>
    <scope>NUCLEOTIDE SEQUENCE [LARGE SCALE GENOMIC DNA]</scope>
    <source>
        <strain evidence="5">CRIB-18</strain>
    </source>
</reference>
<organism evidence="5 6">
    <name type="scientific">Candidatus Criblamydia sequanensis CRIB-18</name>
    <dbReference type="NCBI Taxonomy" id="1437425"/>
    <lineage>
        <taxon>Bacteria</taxon>
        <taxon>Pseudomonadati</taxon>
        <taxon>Chlamydiota</taxon>
        <taxon>Chlamydiia</taxon>
        <taxon>Parachlamydiales</taxon>
        <taxon>Candidatus Criblamydiaceae</taxon>
        <taxon>Candidatus Criblamydia</taxon>
    </lineage>
</organism>
<dbReference type="STRING" id="1437425.CSEC_0581"/>
<dbReference type="OrthoDB" id="9810688at2"/>
<keyword evidence="3" id="KW-0411">Iron-sulfur</keyword>
<gene>
    <name evidence="5" type="ORF">CSEC_0581</name>
</gene>
<feature type="domain" description="4Fe-4S ferredoxin-type" evidence="4">
    <location>
        <begin position="53"/>
        <end position="82"/>
    </location>
</feature>
<protein>
    <recommendedName>
        <fullName evidence="4">4Fe-4S ferredoxin-type domain-containing protein</fullName>
    </recommendedName>
</protein>
<feature type="domain" description="4Fe-4S ferredoxin-type" evidence="4">
    <location>
        <begin position="85"/>
        <end position="118"/>
    </location>
</feature>
<evidence type="ECO:0000256" key="2">
    <source>
        <dbReference type="ARBA" id="ARBA00023004"/>
    </source>
</evidence>
<dbReference type="GO" id="GO:0046872">
    <property type="term" value="F:metal ion binding"/>
    <property type="evidence" value="ECO:0007669"/>
    <property type="project" value="UniProtKB-KW"/>
</dbReference>
<dbReference type="EMBL" id="CCEJ010000003">
    <property type="protein sequence ID" value="CDR33414.1"/>
    <property type="molecule type" value="Genomic_DNA"/>
</dbReference>
<dbReference type="InterPro" id="IPR017896">
    <property type="entry name" value="4Fe4S_Fe-S-bd"/>
</dbReference>
<dbReference type="Proteomes" id="UP000031552">
    <property type="component" value="Unassembled WGS sequence"/>
</dbReference>
<dbReference type="AlphaFoldDB" id="A0A090DX56"/>
<evidence type="ECO:0000259" key="4">
    <source>
        <dbReference type="PROSITE" id="PS51379"/>
    </source>
</evidence>
<accession>A0A090DX56</accession>
<evidence type="ECO:0000256" key="3">
    <source>
        <dbReference type="ARBA" id="ARBA00023014"/>
    </source>
</evidence>
<dbReference type="InterPro" id="IPR017900">
    <property type="entry name" value="4Fe4S_Fe_S_CS"/>
</dbReference>